<feature type="chain" id="PRO_5037348391" evidence="4">
    <location>
        <begin position="19"/>
        <end position="159"/>
    </location>
</feature>
<keyword evidence="2" id="KW-0255">Endonuclease</keyword>
<dbReference type="SMART" id="SM00318">
    <property type="entry name" value="SNc"/>
    <property type="match status" value="1"/>
</dbReference>
<evidence type="ECO:0000259" key="5">
    <source>
        <dbReference type="PROSITE" id="PS50830"/>
    </source>
</evidence>
<dbReference type="Pfam" id="PF00565">
    <property type="entry name" value="SNase"/>
    <property type="match status" value="1"/>
</dbReference>
<name>A0A937JXR0_9BACT</name>
<dbReference type="PROSITE" id="PS50830">
    <property type="entry name" value="TNASE_3"/>
    <property type="match status" value="1"/>
</dbReference>
<dbReference type="InterPro" id="IPR035437">
    <property type="entry name" value="SNase_OB-fold_sf"/>
</dbReference>
<keyword evidence="1" id="KW-0540">Nuclease</keyword>
<evidence type="ECO:0000256" key="3">
    <source>
        <dbReference type="ARBA" id="ARBA00022801"/>
    </source>
</evidence>
<dbReference type="GO" id="GO:0016787">
    <property type="term" value="F:hydrolase activity"/>
    <property type="evidence" value="ECO:0007669"/>
    <property type="project" value="UniProtKB-KW"/>
</dbReference>
<evidence type="ECO:0000313" key="6">
    <source>
        <dbReference type="EMBL" id="MBL3654879.1"/>
    </source>
</evidence>
<keyword evidence="3" id="KW-0378">Hydrolase</keyword>
<keyword evidence="7" id="KW-1185">Reference proteome</keyword>
<accession>A0A937JXR0</accession>
<evidence type="ECO:0000256" key="4">
    <source>
        <dbReference type="SAM" id="SignalP"/>
    </source>
</evidence>
<dbReference type="EMBL" id="JAESIY010000001">
    <property type="protein sequence ID" value="MBL3654879.1"/>
    <property type="molecule type" value="Genomic_DNA"/>
</dbReference>
<feature type="domain" description="TNase-like" evidence="5">
    <location>
        <begin position="19"/>
        <end position="138"/>
    </location>
</feature>
<sequence length="159" mass="18144">MRPLLLFFLLVNVPNLFAEEFSGKVINVIDGNTLEVLSEDNETIKVLLSEVDCPEEGQRFSEEARRFTMKLALKKKVTVELKGKDRWGNKLAVVVLKNGVNLNNELVSKGLAWAYKAEERLVALEQNARDQKVGLWSESEVEAPWIYRRKQTMLAPKGR</sequence>
<comment type="caution">
    <text evidence="6">The sequence shown here is derived from an EMBL/GenBank/DDBJ whole genome shotgun (WGS) entry which is preliminary data.</text>
</comment>
<evidence type="ECO:0000313" key="7">
    <source>
        <dbReference type="Proteomes" id="UP000659388"/>
    </source>
</evidence>
<protein>
    <submittedName>
        <fullName evidence="6">Thermonuclease family protein</fullName>
    </submittedName>
</protein>
<feature type="signal peptide" evidence="4">
    <location>
        <begin position="1"/>
        <end position="18"/>
    </location>
</feature>
<reference evidence="6" key="1">
    <citation type="submission" date="2021-01" db="EMBL/GenBank/DDBJ databases">
        <title>Fulvivirga kasyanovii gen. nov., sp nov., a novel member of the phylum Bacteroidetes isolated from seawater in a mussel farm.</title>
        <authorList>
            <person name="Zhao L.-H."/>
            <person name="Wang Z.-J."/>
        </authorList>
    </citation>
    <scope>NUCLEOTIDE SEQUENCE</scope>
    <source>
        <strain evidence="6">2943</strain>
    </source>
</reference>
<dbReference type="InterPro" id="IPR016071">
    <property type="entry name" value="Staphylococal_nuclease_OB-fold"/>
</dbReference>
<keyword evidence="4" id="KW-0732">Signal</keyword>
<evidence type="ECO:0000256" key="2">
    <source>
        <dbReference type="ARBA" id="ARBA00022759"/>
    </source>
</evidence>
<dbReference type="PANTHER" id="PTHR12302">
    <property type="entry name" value="EBNA2 BINDING PROTEIN P100"/>
    <property type="match status" value="1"/>
</dbReference>
<dbReference type="SUPFAM" id="SSF50199">
    <property type="entry name" value="Staphylococcal nuclease"/>
    <property type="match status" value="1"/>
</dbReference>
<gene>
    <name evidence="6" type="ORF">JL102_01955</name>
</gene>
<dbReference type="Gene3D" id="2.40.50.90">
    <property type="match status" value="1"/>
</dbReference>
<dbReference type="Proteomes" id="UP000659388">
    <property type="component" value="Unassembled WGS sequence"/>
</dbReference>
<dbReference type="AlphaFoldDB" id="A0A937JXR0"/>
<organism evidence="6 7">
    <name type="scientific">Fulvivirga sediminis</name>
    <dbReference type="NCBI Taxonomy" id="2803949"/>
    <lineage>
        <taxon>Bacteria</taxon>
        <taxon>Pseudomonadati</taxon>
        <taxon>Bacteroidota</taxon>
        <taxon>Cytophagia</taxon>
        <taxon>Cytophagales</taxon>
        <taxon>Fulvivirgaceae</taxon>
        <taxon>Fulvivirga</taxon>
    </lineage>
</organism>
<dbReference type="RefSeq" id="WP_202241996.1">
    <property type="nucleotide sequence ID" value="NZ_JAESIY010000001.1"/>
</dbReference>
<proteinExistence type="predicted"/>
<dbReference type="GO" id="GO:0004519">
    <property type="term" value="F:endonuclease activity"/>
    <property type="evidence" value="ECO:0007669"/>
    <property type="project" value="UniProtKB-KW"/>
</dbReference>
<evidence type="ECO:0000256" key="1">
    <source>
        <dbReference type="ARBA" id="ARBA00022722"/>
    </source>
</evidence>
<dbReference type="PANTHER" id="PTHR12302:SF3">
    <property type="entry name" value="SERINE_THREONINE-PROTEIN KINASE 31"/>
    <property type="match status" value="1"/>
</dbReference>